<dbReference type="Pfam" id="PF02374">
    <property type="entry name" value="ArsA_ATPase"/>
    <property type="match status" value="1"/>
</dbReference>
<evidence type="ECO:0000256" key="1">
    <source>
        <dbReference type="ARBA" id="ARBA00011040"/>
    </source>
</evidence>
<evidence type="ECO:0000259" key="2">
    <source>
        <dbReference type="Pfam" id="PF02374"/>
    </source>
</evidence>
<reference evidence="3" key="1">
    <citation type="submission" date="2018-05" db="EMBL/GenBank/DDBJ databases">
        <authorList>
            <person name="Lanie J.A."/>
            <person name="Ng W.-L."/>
            <person name="Kazmierczak K.M."/>
            <person name="Andrzejewski T.M."/>
            <person name="Davidsen T.M."/>
            <person name="Wayne K.J."/>
            <person name="Tettelin H."/>
            <person name="Glass J.I."/>
            <person name="Rusch D."/>
            <person name="Podicherti R."/>
            <person name="Tsui H.-C.T."/>
            <person name="Winkler M.E."/>
        </authorList>
    </citation>
    <scope>NUCLEOTIDE SEQUENCE</scope>
</reference>
<evidence type="ECO:0000313" key="3">
    <source>
        <dbReference type="EMBL" id="SVC81239.1"/>
    </source>
</evidence>
<proteinExistence type="inferred from homology"/>
<gene>
    <name evidence="3" type="ORF">METZ01_LOCUS334093</name>
</gene>
<dbReference type="GO" id="GO:0016887">
    <property type="term" value="F:ATP hydrolysis activity"/>
    <property type="evidence" value="ECO:0007669"/>
    <property type="project" value="InterPro"/>
</dbReference>
<dbReference type="InterPro" id="IPR025723">
    <property type="entry name" value="ArsA/GET3_ATPase-like"/>
</dbReference>
<dbReference type="PANTHER" id="PTHR10803">
    <property type="entry name" value="ARSENICAL PUMP-DRIVING ATPASE ARSENITE-TRANSLOCATING ATPASE"/>
    <property type="match status" value="1"/>
</dbReference>
<protein>
    <recommendedName>
        <fullName evidence="2">ArsA/GET3 Anion-transporting ATPase-like domain-containing protein</fullName>
    </recommendedName>
</protein>
<dbReference type="InterPro" id="IPR016300">
    <property type="entry name" value="ATPase_ArsA/GET3"/>
</dbReference>
<accession>A0A382Q6N4</accession>
<name>A0A382Q6N4_9ZZZZ</name>
<dbReference type="Gene3D" id="3.40.50.300">
    <property type="entry name" value="P-loop containing nucleotide triphosphate hydrolases"/>
    <property type="match status" value="1"/>
</dbReference>
<organism evidence="3">
    <name type="scientific">marine metagenome</name>
    <dbReference type="NCBI Taxonomy" id="408172"/>
    <lineage>
        <taxon>unclassified sequences</taxon>
        <taxon>metagenomes</taxon>
        <taxon>ecological metagenomes</taxon>
    </lineage>
</organism>
<dbReference type="AlphaFoldDB" id="A0A382Q6N4"/>
<dbReference type="InterPro" id="IPR027417">
    <property type="entry name" value="P-loop_NTPase"/>
</dbReference>
<dbReference type="SUPFAM" id="SSF52540">
    <property type="entry name" value="P-loop containing nucleoside triphosphate hydrolases"/>
    <property type="match status" value="1"/>
</dbReference>
<feature type="non-terminal residue" evidence="3">
    <location>
        <position position="49"/>
    </location>
</feature>
<dbReference type="PANTHER" id="PTHR10803:SF3">
    <property type="entry name" value="ATPASE GET3"/>
    <property type="match status" value="1"/>
</dbReference>
<dbReference type="EMBL" id="UINC01112352">
    <property type="protein sequence ID" value="SVC81239.1"/>
    <property type="molecule type" value="Genomic_DNA"/>
</dbReference>
<sequence length="49" mass="5108">MANLILFTGKGGVGKTTISAATAMHHAQENRRTILISSDPAHSTDDTLG</sequence>
<comment type="similarity">
    <text evidence="1">Belongs to the arsA ATPase family.</text>
</comment>
<feature type="domain" description="ArsA/GET3 Anion-transporting ATPase-like" evidence="2">
    <location>
        <begin position="4"/>
        <end position="48"/>
    </location>
</feature>
<dbReference type="GO" id="GO:0005524">
    <property type="term" value="F:ATP binding"/>
    <property type="evidence" value="ECO:0007669"/>
    <property type="project" value="InterPro"/>
</dbReference>